<dbReference type="RefSeq" id="WP_245788078.1">
    <property type="nucleotide sequence ID" value="NZ_FOKG01000001.1"/>
</dbReference>
<dbReference type="EMBL" id="FOKG01000001">
    <property type="protein sequence ID" value="SFA78531.1"/>
    <property type="molecule type" value="Genomic_DNA"/>
</dbReference>
<name>A0A1I0VQD5_9PSEU</name>
<feature type="signal peptide" evidence="1">
    <location>
        <begin position="1"/>
        <end position="30"/>
    </location>
</feature>
<reference evidence="3" key="1">
    <citation type="submission" date="2016-10" db="EMBL/GenBank/DDBJ databases">
        <authorList>
            <person name="Varghese N."/>
            <person name="Submissions S."/>
        </authorList>
    </citation>
    <scope>NUCLEOTIDE SEQUENCE [LARGE SCALE GENOMIC DNA]</scope>
    <source>
        <strain evidence="3">CGMCC 4.3568</strain>
    </source>
</reference>
<evidence type="ECO:0008006" key="4">
    <source>
        <dbReference type="Google" id="ProtNLM"/>
    </source>
</evidence>
<evidence type="ECO:0000313" key="3">
    <source>
        <dbReference type="Proteomes" id="UP000243799"/>
    </source>
</evidence>
<evidence type="ECO:0000256" key="1">
    <source>
        <dbReference type="SAM" id="SignalP"/>
    </source>
</evidence>
<dbReference type="STRING" id="490629.SAMN05216266_101415"/>
<dbReference type="Proteomes" id="UP000243799">
    <property type="component" value="Unassembled WGS sequence"/>
</dbReference>
<keyword evidence="1" id="KW-0732">Signal</keyword>
<organism evidence="2 3">
    <name type="scientific">Amycolatopsis marina</name>
    <dbReference type="NCBI Taxonomy" id="490629"/>
    <lineage>
        <taxon>Bacteria</taxon>
        <taxon>Bacillati</taxon>
        <taxon>Actinomycetota</taxon>
        <taxon>Actinomycetes</taxon>
        <taxon>Pseudonocardiales</taxon>
        <taxon>Pseudonocardiaceae</taxon>
        <taxon>Amycolatopsis</taxon>
    </lineage>
</organism>
<gene>
    <name evidence="2" type="ORF">SAMN05216266_101415</name>
</gene>
<keyword evidence="3" id="KW-1185">Reference proteome</keyword>
<feature type="chain" id="PRO_5017310113" description="Subtilisin inhibitor-like" evidence="1">
    <location>
        <begin position="31"/>
        <end position="131"/>
    </location>
</feature>
<evidence type="ECO:0000313" key="2">
    <source>
        <dbReference type="EMBL" id="SFA78531.1"/>
    </source>
</evidence>
<protein>
    <recommendedName>
        <fullName evidence="4">Subtilisin inhibitor-like</fullName>
    </recommendedName>
</protein>
<proteinExistence type="predicted"/>
<sequence length="131" mass="13416">MSRSLSSWSVRGVLCGAVLAGALVGTPATAAESEPALVHATEQNACKLNVRSGPGLTHSILTTLTCHNYTTCVHSAADAEGASPCGPLLTGGEYSCVGADGKQVVDNRWAEVAWRTPKPSYVAVACAAFRG</sequence>
<accession>A0A1I0VQD5</accession>
<dbReference type="AlphaFoldDB" id="A0A1I0VQD5"/>